<dbReference type="Gene3D" id="3.10.180.10">
    <property type="entry name" value="2,3-Dihydroxybiphenyl 1,2-Dioxygenase, domain 1"/>
    <property type="match status" value="1"/>
</dbReference>
<evidence type="ECO:0000313" key="2">
    <source>
        <dbReference type="EMBL" id="SFZ85711.1"/>
    </source>
</evidence>
<dbReference type="InterPro" id="IPR029068">
    <property type="entry name" value="Glyas_Bleomycin-R_OHBP_Dase"/>
</dbReference>
<name>A0A1K2I0A7_9HYPH</name>
<dbReference type="RefSeq" id="WP_072344296.1">
    <property type="nucleotide sequence ID" value="NZ_FPKU01000002.1"/>
</dbReference>
<dbReference type="OrthoDB" id="2453533at2"/>
<evidence type="ECO:0000313" key="3">
    <source>
        <dbReference type="Proteomes" id="UP000183447"/>
    </source>
</evidence>
<dbReference type="InterPro" id="IPR037523">
    <property type="entry name" value="VOC_core"/>
</dbReference>
<accession>A0A1K2I0A7</accession>
<dbReference type="PROSITE" id="PS51819">
    <property type="entry name" value="VOC"/>
    <property type="match status" value="1"/>
</dbReference>
<reference evidence="2 3" key="1">
    <citation type="submission" date="2016-11" db="EMBL/GenBank/DDBJ databases">
        <authorList>
            <person name="Jaros S."/>
            <person name="Januszkiewicz K."/>
            <person name="Wedrychowicz H."/>
        </authorList>
    </citation>
    <scope>NUCLEOTIDE SEQUENCE [LARGE SCALE GENOMIC DNA]</scope>
    <source>
        <strain evidence="2 3">ATCC 23634</strain>
    </source>
</reference>
<organism evidence="2 3">
    <name type="scientific">Devosia enhydra</name>
    <dbReference type="NCBI Taxonomy" id="665118"/>
    <lineage>
        <taxon>Bacteria</taxon>
        <taxon>Pseudomonadati</taxon>
        <taxon>Pseudomonadota</taxon>
        <taxon>Alphaproteobacteria</taxon>
        <taxon>Hyphomicrobiales</taxon>
        <taxon>Devosiaceae</taxon>
        <taxon>Devosia</taxon>
    </lineage>
</organism>
<evidence type="ECO:0000259" key="1">
    <source>
        <dbReference type="PROSITE" id="PS51819"/>
    </source>
</evidence>
<keyword evidence="3" id="KW-1185">Reference proteome</keyword>
<gene>
    <name evidence="2" type="ORF">SAMN02983003_2880</name>
</gene>
<dbReference type="Proteomes" id="UP000183447">
    <property type="component" value="Unassembled WGS sequence"/>
</dbReference>
<protein>
    <recommendedName>
        <fullName evidence="1">VOC domain-containing protein</fullName>
    </recommendedName>
</protein>
<dbReference type="AlphaFoldDB" id="A0A1K2I0A7"/>
<dbReference type="Pfam" id="PF18029">
    <property type="entry name" value="Glyoxalase_6"/>
    <property type="match status" value="1"/>
</dbReference>
<dbReference type="InterPro" id="IPR041581">
    <property type="entry name" value="Glyoxalase_6"/>
</dbReference>
<proteinExistence type="predicted"/>
<dbReference type="CDD" id="cd06587">
    <property type="entry name" value="VOC"/>
    <property type="match status" value="1"/>
</dbReference>
<sequence>MNTIGFYAVMCVSDMERATEWYGRLFGREPDARPMDWLVQWWREGGGLQVWRDADKAGASLTTIIVADMAAERARLLAVGLDLSPDSKGDWGIIAQISDPDGNRITLAEPPRG</sequence>
<feature type="domain" description="VOC" evidence="1">
    <location>
        <begin position="3"/>
        <end position="110"/>
    </location>
</feature>
<dbReference type="STRING" id="665118.SAMN02983003_2880"/>
<dbReference type="EMBL" id="FPKU01000002">
    <property type="protein sequence ID" value="SFZ85711.1"/>
    <property type="molecule type" value="Genomic_DNA"/>
</dbReference>
<dbReference type="SUPFAM" id="SSF54593">
    <property type="entry name" value="Glyoxalase/Bleomycin resistance protein/Dihydroxybiphenyl dioxygenase"/>
    <property type="match status" value="1"/>
</dbReference>